<dbReference type="AlphaFoldDB" id="A0A1I9G4D7"/>
<evidence type="ECO:0000313" key="2">
    <source>
        <dbReference type="WormBase" id="Bm1469"/>
    </source>
</evidence>
<reference evidence="1" key="1">
    <citation type="journal article" date="2007" name="Science">
        <title>Draft genome of the filarial nematode parasite Brugia malayi.</title>
        <authorList>
            <person name="Ghedin E."/>
            <person name="Wang S."/>
            <person name="Spiro D."/>
            <person name="Caler E."/>
            <person name="Zhao Q."/>
            <person name="Crabtree J."/>
            <person name="Allen J.E."/>
            <person name="Delcher A.L."/>
            <person name="Guiliano D.B."/>
            <person name="Miranda-Saavedra D."/>
            <person name="Angiuoli S.V."/>
            <person name="Creasy T."/>
            <person name="Amedeo P."/>
            <person name="Haas B."/>
            <person name="El-Sayed N.M."/>
            <person name="Wortman J.R."/>
            <person name="Feldblyum T."/>
            <person name="Tallon L."/>
            <person name="Schatz M."/>
            <person name="Shumway M."/>
            <person name="Koo H."/>
            <person name="Salzberg S.L."/>
            <person name="Schobel S."/>
            <person name="Pertea M."/>
            <person name="Pop M."/>
            <person name="White O."/>
            <person name="Barton G.J."/>
            <person name="Carlow C.K."/>
            <person name="Crawford M.J."/>
            <person name="Daub J."/>
            <person name="Dimmic M.W."/>
            <person name="Estes C.F."/>
            <person name="Foster J.M."/>
            <person name="Ganatra M."/>
            <person name="Gregory W.F."/>
            <person name="Johnson N.M."/>
            <person name="Jin J."/>
            <person name="Komuniecki R."/>
            <person name="Korf I."/>
            <person name="Kumar S."/>
            <person name="Laney S."/>
            <person name="Li B.W."/>
            <person name="Li W."/>
            <person name="Lindblom T.H."/>
            <person name="Lustigman S."/>
            <person name="Ma D."/>
            <person name="Maina C.V."/>
            <person name="Martin D.M."/>
            <person name="McCarter J.P."/>
            <person name="McReynolds L."/>
            <person name="Mitreva M."/>
            <person name="Nutman T.B."/>
            <person name="Parkinson J."/>
            <person name="Peregrin-Alvarez J.M."/>
            <person name="Poole C."/>
            <person name="Ren Q."/>
            <person name="Saunders L."/>
            <person name="Sluder A.E."/>
            <person name="Smith K."/>
            <person name="Stanke M."/>
            <person name="Unnasch T.R."/>
            <person name="Ware J."/>
            <person name="Wei A.D."/>
            <person name="Weil G."/>
            <person name="Williams D.J."/>
            <person name="Zhang Y."/>
            <person name="Williams S.A."/>
            <person name="Fraser-Liggett C."/>
            <person name="Slatko B."/>
            <person name="Blaxter M.L."/>
            <person name="Scott A.L."/>
        </authorList>
    </citation>
    <scope>NUCLEOTIDE SEQUENCE</scope>
    <source>
        <strain evidence="1">FR3</strain>
    </source>
</reference>
<dbReference type="WormBase" id="Bm1469">
    <property type="protein sequence ID" value="BM41225"/>
    <property type="gene ID" value="WBGene00221730"/>
</dbReference>
<gene>
    <name evidence="1 2" type="ORF">Bm1469</name>
    <name evidence="1" type="ORF">BM_Bm1469</name>
</gene>
<organism evidence="1">
    <name type="scientific">Brugia malayi</name>
    <name type="common">Filarial nematode worm</name>
    <dbReference type="NCBI Taxonomy" id="6279"/>
    <lineage>
        <taxon>Eukaryota</taxon>
        <taxon>Metazoa</taxon>
        <taxon>Ecdysozoa</taxon>
        <taxon>Nematoda</taxon>
        <taxon>Chromadorea</taxon>
        <taxon>Rhabditida</taxon>
        <taxon>Spirurina</taxon>
        <taxon>Spiruromorpha</taxon>
        <taxon>Filarioidea</taxon>
        <taxon>Onchocercidae</taxon>
        <taxon>Brugia</taxon>
    </lineage>
</organism>
<reference evidence="1" key="2">
    <citation type="submission" date="2012-12" db="EMBL/GenBank/DDBJ databases">
        <authorList>
            <consortium name="WormBase Consortium"/>
            <person name="Ghedin E."/>
            <person name="Paulini M."/>
        </authorList>
    </citation>
    <scope>NUCLEOTIDE SEQUENCE</scope>
    <source>
        <strain evidence="1">FR3</strain>
    </source>
</reference>
<sequence length="157" mass="18002">MGGLCLPILYISLTYNRRGVLSRDSRLYGGVGLQQSTLQMSDEQAEFYCSAKTIEGFFAYKFLETKFGFPDKMICFSAYLPRIRKQSSSPKSEEADISFVNLEEFRNTISCEISMHSYIHTPTRTEDEVHAFACDCKMMLCGQMSAHNRALYIHRMN</sequence>
<proteinExistence type="predicted"/>
<accession>A0A1I9G4D7</accession>
<name>A0A1I9G4D7_BRUMA</name>
<protein>
    <submittedName>
        <fullName evidence="1">Bm1469</fullName>
    </submittedName>
</protein>
<evidence type="ECO:0000313" key="1">
    <source>
        <dbReference type="EMBL" id="CDP99437.1"/>
    </source>
</evidence>
<dbReference type="EMBL" id="LN857009">
    <property type="protein sequence ID" value="CDP99437.1"/>
    <property type="molecule type" value="Genomic_DNA"/>
</dbReference>